<dbReference type="GO" id="GO:0006412">
    <property type="term" value="P:translation"/>
    <property type="evidence" value="ECO:0007669"/>
    <property type="project" value="UniProtKB-UniRule"/>
</dbReference>
<dbReference type="EMBL" id="CP058579">
    <property type="protein sequence ID" value="QLG63341.1"/>
    <property type="molecule type" value="Genomic_DNA"/>
</dbReference>
<dbReference type="Gene3D" id="1.10.1650.10">
    <property type="match status" value="1"/>
</dbReference>
<evidence type="ECO:0000256" key="9">
    <source>
        <dbReference type="SAM" id="MobiDB-lite"/>
    </source>
</evidence>
<keyword evidence="5 7" id="KW-0689">Ribosomal protein</keyword>
<dbReference type="PANTHER" id="PTHR10722">
    <property type="entry name" value="60S RIBOSOMAL PROTEIN L19"/>
    <property type="match status" value="1"/>
</dbReference>
<evidence type="ECO:0000256" key="4">
    <source>
        <dbReference type="ARBA" id="ARBA00022884"/>
    </source>
</evidence>
<dbReference type="InterPro" id="IPR033936">
    <property type="entry name" value="Ribosomal_eL19_arc"/>
</dbReference>
<accession>A0A7D5QFB6</accession>
<feature type="compositionally biased region" description="Basic and acidic residues" evidence="9">
    <location>
        <begin position="51"/>
        <end position="71"/>
    </location>
</feature>
<comment type="subunit">
    <text evidence="2 7">Part of the 50S ribosomal subunit.</text>
</comment>
<proteinExistence type="inferred from homology"/>
<dbReference type="RefSeq" id="WP_179269926.1">
    <property type="nucleotide sequence ID" value="NZ_CP058579.1"/>
</dbReference>
<dbReference type="FunFam" id="1.10.1650.10:FF:000001">
    <property type="entry name" value="Ribosomal protein L19"/>
    <property type="match status" value="1"/>
</dbReference>
<comment type="similarity">
    <text evidence="1 7 8">Belongs to the eukaryotic ribosomal protein eL19 family.</text>
</comment>
<dbReference type="InterPro" id="IPR057260">
    <property type="entry name" value="Ribosomal_L19e_C"/>
</dbReference>
<dbReference type="InterPro" id="IPR015973">
    <property type="entry name" value="Ribosomal_eL19_dom2"/>
</dbReference>
<dbReference type="CDD" id="cd01418">
    <property type="entry name" value="Ribosomal_L19e_A"/>
    <property type="match status" value="1"/>
</dbReference>
<feature type="domain" description="Large ribosomal subunit protein eL19" evidence="10">
    <location>
        <begin position="3"/>
        <end position="146"/>
    </location>
</feature>
<dbReference type="OrthoDB" id="11624at2157"/>
<dbReference type="GeneID" id="56039197"/>
<evidence type="ECO:0000256" key="7">
    <source>
        <dbReference type="HAMAP-Rule" id="MF_01475"/>
    </source>
</evidence>
<dbReference type="Gene3D" id="1.20.5.560">
    <property type="entry name" value="Single Heli x bin"/>
    <property type="match status" value="1"/>
</dbReference>
<keyword evidence="6 7" id="KW-0687">Ribonucleoprotein</keyword>
<dbReference type="InterPro" id="IPR023638">
    <property type="entry name" value="Ribosomal_eL19_CS"/>
</dbReference>
<dbReference type="Proteomes" id="UP000509626">
    <property type="component" value="Chromosome"/>
</dbReference>
<dbReference type="InterPro" id="IPR039547">
    <property type="entry name" value="Ribosomal_eL19"/>
</dbReference>
<keyword evidence="4 7" id="KW-0694">RNA-binding</keyword>
<organism evidence="11 12">
    <name type="scientific">Halorarum salinum</name>
    <dbReference type="NCBI Taxonomy" id="2743089"/>
    <lineage>
        <taxon>Archaea</taxon>
        <taxon>Methanobacteriati</taxon>
        <taxon>Methanobacteriota</taxon>
        <taxon>Stenosarchaea group</taxon>
        <taxon>Halobacteria</taxon>
        <taxon>Halobacteriales</taxon>
        <taxon>Haloferacaceae</taxon>
        <taxon>Halorarum</taxon>
    </lineage>
</organism>
<evidence type="ECO:0000256" key="6">
    <source>
        <dbReference type="ARBA" id="ARBA00023274"/>
    </source>
</evidence>
<dbReference type="Pfam" id="PF01280">
    <property type="entry name" value="Ribosomal_L19e"/>
    <property type="match status" value="1"/>
</dbReference>
<evidence type="ECO:0000259" key="10">
    <source>
        <dbReference type="SMART" id="SM01416"/>
    </source>
</evidence>
<name>A0A7D5QFB6_9EURY</name>
<evidence type="ECO:0000256" key="3">
    <source>
        <dbReference type="ARBA" id="ARBA00022730"/>
    </source>
</evidence>
<dbReference type="KEGG" id="halu:HUG12_17020"/>
<dbReference type="InterPro" id="IPR057259">
    <property type="entry name" value="Ribosomal_L19e"/>
</dbReference>
<dbReference type="Gene3D" id="1.10.1200.60">
    <property type="match status" value="1"/>
</dbReference>
<keyword evidence="12" id="KW-1185">Reference proteome</keyword>
<dbReference type="HAMAP" id="MF_01475">
    <property type="entry name" value="Ribosomal_eL19"/>
    <property type="match status" value="1"/>
</dbReference>
<evidence type="ECO:0000313" key="11">
    <source>
        <dbReference type="EMBL" id="QLG63341.1"/>
    </source>
</evidence>
<dbReference type="AlphaFoldDB" id="A0A7D5QFB6"/>
<reference evidence="11 12" key="1">
    <citation type="submission" date="2020-06" db="EMBL/GenBank/DDBJ databases">
        <title>NJ-3-1, isolated from saline soil.</title>
        <authorList>
            <person name="Cui H.L."/>
            <person name="Shi X."/>
        </authorList>
    </citation>
    <scope>NUCLEOTIDE SEQUENCE [LARGE SCALE GENOMIC DNA]</scope>
    <source>
        <strain evidence="11 12">NJ-3-1</strain>
    </source>
</reference>
<evidence type="ECO:0000256" key="5">
    <source>
        <dbReference type="ARBA" id="ARBA00022980"/>
    </source>
</evidence>
<dbReference type="NCBIfam" id="NF006343">
    <property type="entry name" value="PRK08570.1"/>
    <property type="match status" value="1"/>
</dbReference>
<evidence type="ECO:0000256" key="1">
    <source>
        <dbReference type="ARBA" id="ARBA00011082"/>
    </source>
</evidence>
<evidence type="ECO:0000313" key="12">
    <source>
        <dbReference type="Proteomes" id="UP000509626"/>
    </source>
</evidence>
<dbReference type="SUPFAM" id="SSF48140">
    <property type="entry name" value="Ribosomal protein L19 (L19e)"/>
    <property type="match status" value="1"/>
</dbReference>
<dbReference type="InterPro" id="IPR000196">
    <property type="entry name" value="Ribosomal_eL19_dom"/>
</dbReference>
<dbReference type="SMART" id="SM01416">
    <property type="entry name" value="Ribosomal_L19e"/>
    <property type="match status" value="1"/>
</dbReference>
<gene>
    <name evidence="7" type="primary">rpl19e</name>
    <name evidence="11" type="ORF">HUG12_17020</name>
</gene>
<dbReference type="InterPro" id="IPR035970">
    <property type="entry name" value="60S_ribosomal_eL19_sf"/>
</dbReference>
<dbReference type="InterPro" id="IPR015972">
    <property type="entry name" value="Ribosomal_eL19_dom1"/>
</dbReference>
<evidence type="ECO:0000256" key="8">
    <source>
        <dbReference type="RuleBase" id="RU000574"/>
    </source>
</evidence>
<dbReference type="PROSITE" id="PS00526">
    <property type="entry name" value="RIBOSOMAL_L19E"/>
    <property type="match status" value="1"/>
</dbReference>
<dbReference type="GO" id="GO:0022625">
    <property type="term" value="C:cytosolic large ribosomal subunit"/>
    <property type="evidence" value="ECO:0007669"/>
    <property type="project" value="InterPro"/>
</dbReference>
<keyword evidence="3 7" id="KW-0699">rRNA-binding</keyword>
<dbReference type="Pfam" id="PF25476">
    <property type="entry name" value="Ribosomal_L19e_C"/>
    <property type="match status" value="1"/>
</dbReference>
<dbReference type="GO" id="GO:0003735">
    <property type="term" value="F:structural constituent of ribosome"/>
    <property type="evidence" value="ECO:0007669"/>
    <property type="project" value="InterPro"/>
</dbReference>
<feature type="region of interest" description="Disordered" evidence="9">
    <location>
        <begin position="43"/>
        <end position="94"/>
    </location>
</feature>
<comment type="function">
    <text evidence="7">Binds to the 23S rRNA.</text>
</comment>
<dbReference type="InterPro" id="IPR015974">
    <property type="entry name" value="Ribosomal_eL19_dom3"/>
</dbReference>
<protein>
    <recommendedName>
        <fullName evidence="7">Large ribosomal subunit protein eL19</fullName>
    </recommendedName>
</protein>
<dbReference type="GO" id="GO:0070180">
    <property type="term" value="F:large ribosomal subunit rRNA binding"/>
    <property type="evidence" value="ECO:0007669"/>
    <property type="project" value="UniProtKB-UniRule"/>
</dbReference>
<sequence length="153" mass="17459">MSDLSAQRRLAADVLDVGESRVWFNPEAQSELADAITREDIREQIQQGNVRAEDAKSNSRGRARERDEKRAYGHRTGAGSRKGKAGGRQNAKSDWISRIRAQRARLKELRDDGPLDRSQYRELYDKASGGEFEDVRRLESYVVTNYDVTLEDD</sequence>
<evidence type="ECO:0000256" key="2">
    <source>
        <dbReference type="ARBA" id="ARBA00011838"/>
    </source>
</evidence>